<accession>A0ABM1RWQ8</accession>
<dbReference type="GeneID" id="111083523"/>
<reference evidence="3" key="1">
    <citation type="submission" date="2025-08" db="UniProtKB">
        <authorList>
            <consortium name="RefSeq"/>
        </authorList>
    </citation>
    <scope>IDENTIFICATION</scope>
    <source>
        <tissue evidence="3">Muscle</tissue>
    </source>
</reference>
<name>A0ABM1RWQ8_LIMPO</name>
<dbReference type="Proteomes" id="UP000694941">
    <property type="component" value="Unplaced"/>
</dbReference>
<organism evidence="2 3">
    <name type="scientific">Limulus polyphemus</name>
    <name type="common">Atlantic horseshoe crab</name>
    <dbReference type="NCBI Taxonomy" id="6850"/>
    <lineage>
        <taxon>Eukaryota</taxon>
        <taxon>Metazoa</taxon>
        <taxon>Ecdysozoa</taxon>
        <taxon>Arthropoda</taxon>
        <taxon>Chelicerata</taxon>
        <taxon>Merostomata</taxon>
        <taxon>Xiphosura</taxon>
        <taxon>Limulidae</taxon>
        <taxon>Limulus</taxon>
    </lineage>
</organism>
<evidence type="ECO:0000313" key="2">
    <source>
        <dbReference type="Proteomes" id="UP000694941"/>
    </source>
</evidence>
<evidence type="ECO:0000256" key="1">
    <source>
        <dbReference type="SAM" id="MobiDB-lite"/>
    </source>
</evidence>
<evidence type="ECO:0000313" key="3">
    <source>
        <dbReference type="RefSeq" id="XP_022235813.1"/>
    </source>
</evidence>
<proteinExistence type="predicted"/>
<feature type="compositionally biased region" description="Basic and acidic residues" evidence="1">
    <location>
        <begin position="70"/>
        <end position="80"/>
    </location>
</feature>
<feature type="region of interest" description="Disordered" evidence="1">
    <location>
        <begin position="1"/>
        <end position="92"/>
    </location>
</feature>
<sequence length="264" mass="28962">MNETTSLTHQRSTDSTGSARTQSEGQAETVDTRTAKSHPKDEDVEMTLETEFSTKGTEHRTSDSVSHQDPVNDHIADKKYPRQPLTAQESTQKYQGCVSENQGSVELLEFSLSRDDVTLSDTDTVGKNLSHSAATLASQDNNENNASPALLSNTFNEPEDPLSIAPSEILNSPELTEVNVNQLLESQDYTPELGNDCNTTQVLHPEYPNYASHPEISSLEPVQETHAASLAGSLTPRSSVERRPSPTDTLLRRAKIQRLDTDSL</sequence>
<gene>
    <name evidence="3" type="primary">LOC111083523</name>
</gene>
<feature type="compositionally biased region" description="Basic and acidic residues" evidence="1">
    <location>
        <begin position="30"/>
        <end position="41"/>
    </location>
</feature>
<feature type="compositionally biased region" description="Polar residues" evidence="1">
    <location>
        <begin position="135"/>
        <end position="156"/>
    </location>
</feature>
<feature type="region of interest" description="Disordered" evidence="1">
    <location>
        <begin position="135"/>
        <end position="160"/>
    </location>
</feature>
<keyword evidence="2" id="KW-1185">Reference proteome</keyword>
<protein>
    <submittedName>
        <fullName evidence="3">Uncharacterized protein LOC111083523</fullName>
    </submittedName>
</protein>
<feature type="compositionally biased region" description="Polar residues" evidence="1">
    <location>
        <begin position="1"/>
        <end position="26"/>
    </location>
</feature>
<dbReference type="RefSeq" id="XP_022235813.1">
    <property type="nucleotide sequence ID" value="XM_022380105.1"/>
</dbReference>
<feature type="region of interest" description="Disordered" evidence="1">
    <location>
        <begin position="225"/>
        <end position="264"/>
    </location>
</feature>